<evidence type="ECO:0000256" key="1">
    <source>
        <dbReference type="ARBA" id="ARBA00004417"/>
    </source>
</evidence>
<evidence type="ECO:0000256" key="2">
    <source>
        <dbReference type="ARBA" id="ARBA00005417"/>
    </source>
</evidence>
<keyword evidence="7" id="KW-0472">Membrane</keyword>
<reference evidence="10" key="1">
    <citation type="submission" date="2023-08" db="EMBL/GenBank/DDBJ databases">
        <title>Rhodospirillaceae gen. nov., a novel taxon isolated from the Yangtze River Yuezi River estuary sludge.</title>
        <authorList>
            <person name="Ruan L."/>
        </authorList>
    </citation>
    <scope>NUCLEOTIDE SEQUENCE [LARGE SCALE GENOMIC DNA]</scope>
    <source>
        <strain evidence="10">R-7</strain>
    </source>
</reference>
<organism evidence="9 10">
    <name type="scientific">Dongia sedimenti</name>
    <dbReference type="NCBI Taxonomy" id="3064282"/>
    <lineage>
        <taxon>Bacteria</taxon>
        <taxon>Pseudomonadati</taxon>
        <taxon>Pseudomonadota</taxon>
        <taxon>Alphaproteobacteria</taxon>
        <taxon>Rhodospirillales</taxon>
        <taxon>Dongiaceae</taxon>
        <taxon>Dongia</taxon>
    </lineage>
</organism>
<evidence type="ECO:0000256" key="3">
    <source>
        <dbReference type="ARBA" id="ARBA00022448"/>
    </source>
</evidence>
<dbReference type="GO" id="GO:0005524">
    <property type="term" value="F:ATP binding"/>
    <property type="evidence" value="ECO:0007669"/>
    <property type="project" value="UniProtKB-KW"/>
</dbReference>
<protein>
    <submittedName>
        <fullName evidence="9">ATP-binding cassette domain-containing protein</fullName>
    </submittedName>
</protein>
<dbReference type="InterPro" id="IPR013563">
    <property type="entry name" value="Oligopep_ABC_C"/>
</dbReference>
<evidence type="ECO:0000256" key="7">
    <source>
        <dbReference type="ARBA" id="ARBA00023136"/>
    </source>
</evidence>
<comment type="similarity">
    <text evidence="2">Belongs to the ABC transporter superfamily.</text>
</comment>
<dbReference type="SUPFAM" id="SSF52540">
    <property type="entry name" value="P-loop containing nucleoside triphosphate hydrolases"/>
    <property type="match status" value="1"/>
</dbReference>
<dbReference type="PROSITE" id="PS00211">
    <property type="entry name" value="ABC_TRANSPORTER_1"/>
    <property type="match status" value="1"/>
</dbReference>
<feature type="domain" description="ABC transporter" evidence="8">
    <location>
        <begin position="18"/>
        <end position="265"/>
    </location>
</feature>
<name>A0ABU0YIY0_9PROT</name>
<evidence type="ECO:0000313" key="9">
    <source>
        <dbReference type="EMBL" id="MDQ7247656.1"/>
    </source>
</evidence>
<dbReference type="InterPro" id="IPR027417">
    <property type="entry name" value="P-loop_NTPase"/>
</dbReference>
<gene>
    <name evidence="9" type="ORF">Q8A70_08250</name>
</gene>
<evidence type="ECO:0000256" key="5">
    <source>
        <dbReference type="ARBA" id="ARBA00022741"/>
    </source>
</evidence>
<dbReference type="RefSeq" id="WP_379955090.1">
    <property type="nucleotide sequence ID" value="NZ_JAUYVI010000003.1"/>
</dbReference>
<proteinExistence type="inferred from homology"/>
<dbReference type="SMART" id="SM00382">
    <property type="entry name" value="AAA"/>
    <property type="match status" value="1"/>
</dbReference>
<accession>A0ABU0YIY0</accession>
<keyword evidence="5" id="KW-0547">Nucleotide-binding</keyword>
<dbReference type="EMBL" id="JAUYVI010000003">
    <property type="protein sequence ID" value="MDQ7247656.1"/>
    <property type="molecule type" value="Genomic_DNA"/>
</dbReference>
<dbReference type="InterPro" id="IPR003439">
    <property type="entry name" value="ABC_transporter-like_ATP-bd"/>
</dbReference>
<keyword evidence="10" id="KW-1185">Reference proteome</keyword>
<keyword evidence="4" id="KW-1003">Cell membrane</keyword>
<dbReference type="InterPro" id="IPR017871">
    <property type="entry name" value="ABC_transporter-like_CS"/>
</dbReference>
<dbReference type="PANTHER" id="PTHR43297:SF7">
    <property type="entry name" value="D,D-DIPEPTIDE TRANSPORT ATP-BINDING PROTEIN DDPD-RELATED"/>
    <property type="match status" value="1"/>
</dbReference>
<keyword evidence="3" id="KW-0813">Transport</keyword>
<dbReference type="Gene3D" id="3.40.50.300">
    <property type="entry name" value="P-loop containing nucleotide triphosphate hydrolases"/>
    <property type="match status" value="1"/>
</dbReference>
<comment type="subcellular location">
    <subcellularLocation>
        <location evidence="1">Cell inner membrane</location>
        <topology evidence="1">Peripheral membrane protein</topology>
    </subcellularLocation>
</comment>
<dbReference type="PROSITE" id="PS50893">
    <property type="entry name" value="ABC_TRANSPORTER_2"/>
    <property type="match status" value="1"/>
</dbReference>
<evidence type="ECO:0000256" key="6">
    <source>
        <dbReference type="ARBA" id="ARBA00022840"/>
    </source>
</evidence>
<dbReference type="NCBIfam" id="TIGR01727">
    <property type="entry name" value="oligo_HPY"/>
    <property type="match status" value="1"/>
</dbReference>
<dbReference type="InterPro" id="IPR003593">
    <property type="entry name" value="AAA+_ATPase"/>
</dbReference>
<dbReference type="Pfam" id="PF00005">
    <property type="entry name" value="ABC_tran"/>
    <property type="match status" value="1"/>
</dbReference>
<dbReference type="InterPro" id="IPR050388">
    <property type="entry name" value="ABC_Ni/Peptide_Import"/>
</dbReference>
<evidence type="ECO:0000256" key="4">
    <source>
        <dbReference type="ARBA" id="ARBA00022475"/>
    </source>
</evidence>
<evidence type="ECO:0000259" key="8">
    <source>
        <dbReference type="PROSITE" id="PS50893"/>
    </source>
</evidence>
<comment type="caution">
    <text evidence="9">The sequence shown here is derived from an EMBL/GenBank/DDBJ whole genome shotgun (WGS) entry which is preliminary data.</text>
</comment>
<dbReference type="Proteomes" id="UP001230156">
    <property type="component" value="Unassembled WGS sequence"/>
</dbReference>
<evidence type="ECO:0000313" key="10">
    <source>
        <dbReference type="Proteomes" id="UP001230156"/>
    </source>
</evidence>
<dbReference type="CDD" id="cd03257">
    <property type="entry name" value="ABC_NikE_OppD_transporters"/>
    <property type="match status" value="1"/>
</dbReference>
<keyword evidence="6 9" id="KW-0067">ATP-binding</keyword>
<sequence>MSAEPAAAASPNRPVLSVQDMSIQFKLPQGWITAVDRVSFDLRQGEVVGIVGESGSGKSQILLSLMGLLAGNGRCSGSAVFEGQQLLNRPPKELDAIRGSTMSMIFQDPMTSLNPYMRVSDQLTEVLTAHQGKSKAEALEVAIEMLERVRIPEARRRIRLYPHEFSGGMRQRVMIAMALLCRPEVLFADEPTTALDVTVQAQILELMAELARDMRTAVAIVTHDLGVIARLCDRVIVLYGGRIMEQGSLDEIFYDPKHPYTKGLLASTPRLDEKVHGELRTIPGQPRAAMGDFPGCPFEPRCALRIDRCRAEMPALLGDDKGRAVACHVSGV</sequence>
<dbReference type="Pfam" id="PF08352">
    <property type="entry name" value="oligo_HPY"/>
    <property type="match status" value="1"/>
</dbReference>
<dbReference type="PANTHER" id="PTHR43297">
    <property type="entry name" value="OLIGOPEPTIDE TRANSPORT ATP-BINDING PROTEIN APPD"/>
    <property type="match status" value="1"/>
</dbReference>